<keyword evidence="1" id="KW-0732">Signal</keyword>
<evidence type="ECO:0000313" key="2">
    <source>
        <dbReference type="EMBL" id="GLI26807.1"/>
    </source>
</evidence>
<evidence type="ECO:0000256" key="1">
    <source>
        <dbReference type="SAM" id="SignalP"/>
    </source>
</evidence>
<dbReference type="AlphaFoldDB" id="A0A9W6FQN3"/>
<name>A0A9W6FQN3_9MICO</name>
<dbReference type="Proteomes" id="UP001144396">
    <property type="component" value="Unassembled WGS sequence"/>
</dbReference>
<comment type="caution">
    <text evidence="2">The sequence shown here is derived from an EMBL/GenBank/DDBJ whole genome shotgun (WGS) entry which is preliminary data.</text>
</comment>
<proteinExistence type="predicted"/>
<dbReference type="EMBL" id="BSDP01000001">
    <property type="protein sequence ID" value="GLI26807.1"/>
    <property type="molecule type" value="Genomic_DNA"/>
</dbReference>
<gene>
    <name evidence="2" type="ORF">ARHIZOSPH14_10490</name>
</gene>
<sequence>MDRRTLRRTTAALAVAASALLLLAACNPGTSPVEDYAGVPEEYDQASPDPESTGMQAFWLDEGGKLAVTIWGSSGCPWVGTDISVTAEAGEGNAVEITVPELPADMACTADYAPHTTVFWTPTFVTTTEPLEVTALEQTVTLPVK</sequence>
<dbReference type="RefSeq" id="WP_281882819.1">
    <property type="nucleotide sequence ID" value="NZ_BSDP01000001.1"/>
</dbReference>
<accession>A0A9W6FQN3</accession>
<reference evidence="2" key="1">
    <citation type="submission" date="2022-12" db="EMBL/GenBank/DDBJ databases">
        <title>Reference genome sequencing for broad-spectrum identification of bacterial and archaeal isolates by mass spectrometry.</title>
        <authorList>
            <person name="Sekiguchi Y."/>
            <person name="Tourlousse D.M."/>
        </authorList>
    </citation>
    <scope>NUCLEOTIDE SEQUENCE</scope>
    <source>
        <strain evidence="2">14</strain>
    </source>
</reference>
<organism evidence="2 3">
    <name type="scientific">Agromyces rhizosphaerae</name>
    <dbReference type="NCBI Taxonomy" id="88374"/>
    <lineage>
        <taxon>Bacteria</taxon>
        <taxon>Bacillati</taxon>
        <taxon>Actinomycetota</taxon>
        <taxon>Actinomycetes</taxon>
        <taxon>Micrococcales</taxon>
        <taxon>Microbacteriaceae</taxon>
        <taxon>Agromyces</taxon>
    </lineage>
</organism>
<evidence type="ECO:0000313" key="3">
    <source>
        <dbReference type="Proteomes" id="UP001144396"/>
    </source>
</evidence>
<keyword evidence="3" id="KW-1185">Reference proteome</keyword>
<protein>
    <recommendedName>
        <fullName evidence="4">Lipoprotein</fullName>
    </recommendedName>
</protein>
<evidence type="ECO:0008006" key="4">
    <source>
        <dbReference type="Google" id="ProtNLM"/>
    </source>
</evidence>
<dbReference type="PROSITE" id="PS51257">
    <property type="entry name" value="PROKAR_LIPOPROTEIN"/>
    <property type="match status" value="1"/>
</dbReference>
<feature type="chain" id="PRO_5040953712" description="Lipoprotein" evidence="1">
    <location>
        <begin position="25"/>
        <end position="145"/>
    </location>
</feature>
<feature type="signal peptide" evidence="1">
    <location>
        <begin position="1"/>
        <end position="24"/>
    </location>
</feature>